<comment type="caution">
    <text evidence="2">The sequence shown here is derived from an EMBL/GenBank/DDBJ whole genome shotgun (WGS) entry which is preliminary data.</text>
</comment>
<organism evidence="2 3">
    <name type="scientific">Nesterenkonia aurantiaca</name>
    <dbReference type="NCBI Taxonomy" id="1436010"/>
    <lineage>
        <taxon>Bacteria</taxon>
        <taxon>Bacillati</taxon>
        <taxon>Actinomycetota</taxon>
        <taxon>Actinomycetes</taxon>
        <taxon>Micrococcales</taxon>
        <taxon>Micrococcaceae</taxon>
        <taxon>Nesterenkonia</taxon>
    </lineage>
</organism>
<evidence type="ECO:0000313" key="3">
    <source>
        <dbReference type="Proteomes" id="UP000294506"/>
    </source>
</evidence>
<dbReference type="RefSeq" id="WP_243832232.1">
    <property type="nucleotide sequence ID" value="NZ_SOAN01000003.1"/>
</dbReference>
<dbReference type="AlphaFoldDB" id="A0A4R7G4K7"/>
<proteinExistence type="predicted"/>
<accession>A0A4R7G4K7</accession>
<reference evidence="2 3" key="1">
    <citation type="submission" date="2019-03" db="EMBL/GenBank/DDBJ databases">
        <title>Genomic Encyclopedia of Type Strains, Phase III (KMG-III): the genomes of soil and plant-associated and newly described type strains.</title>
        <authorList>
            <person name="Whitman W."/>
        </authorList>
    </citation>
    <scope>NUCLEOTIDE SEQUENCE [LARGE SCALE GENOMIC DNA]</scope>
    <source>
        <strain evidence="2 3">DSM 27373</strain>
    </source>
</reference>
<gene>
    <name evidence="2" type="ORF">EV640_10332</name>
</gene>
<evidence type="ECO:0000313" key="2">
    <source>
        <dbReference type="EMBL" id="TDS86345.1"/>
    </source>
</evidence>
<sequence>MVPKTWHEARLIPTSGIGSPIEQERRATSALLAVISAVDEFGRALLKPCGAPAGHVETYVEVPFDLGKKSLRPDGVIRVSRGKREWTALVEVKTSSNHLEVEQVENYLDLAKDNGYDAVITISNEIPPVMGSHPLVLDKRKVKSVPVYHFSWVRIVSIALMQKEVHGVQDPDQAWILGELIRYLEHDNSGALAFTDMGSSWTKVREDARKGVLRKTDPDVVDVATKFDALIRYTCLRLGQKLGTEVFPQLPRRQLQNPKERTAELVEELVADSCLAAKIRIPDTVADLEVKCDLRGQQIHISVTVPASGHARSETRVRWLMRQLSDDLENVVIEASGRGRKLAAPISEIRADEKVLAPETDKEISRFKITHIYPMGVAKSTRAKSSFIDSVGTSIDDFYGRVLQRLKPWTPPAPKLRAKPEERMQDDQYASTDLSSMDSSEPVTASVAPATET</sequence>
<feature type="compositionally biased region" description="Polar residues" evidence="1">
    <location>
        <begin position="428"/>
        <end position="443"/>
    </location>
</feature>
<protein>
    <recommendedName>
        <fullName evidence="4">Stress response protein SCP2</fullName>
    </recommendedName>
</protein>
<dbReference type="Proteomes" id="UP000294506">
    <property type="component" value="Unassembled WGS sequence"/>
</dbReference>
<name>A0A4R7G4K7_9MICC</name>
<feature type="region of interest" description="Disordered" evidence="1">
    <location>
        <begin position="410"/>
        <end position="453"/>
    </location>
</feature>
<keyword evidence="3" id="KW-1185">Reference proteome</keyword>
<dbReference type="EMBL" id="SOAN01000003">
    <property type="protein sequence ID" value="TDS86345.1"/>
    <property type="molecule type" value="Genomic_DNA"/>
</dbReference>
<evidence type="ECO:0008006" key="4">
    <source>
        <dbReference type="Google" id="ProtNLM"/>
    </source>
</evidence>
<evidence type="ECO:0000256" key="1">
    <source>
        <dbReference type="SAM" id="MobiDB-lite"/>
    </source>
</evidence>